<name>A0A1G7P3E6_9BACT</name>
<dbReference type="RefSeq" id="WP_083346167.1">
    <property type="nucleotide sequence ID" value="NZ_LT629690.1"/>
</dbReference>
<keyword evidence="5 7" id="KW-0378">Hydrolase</keyword>
<dbReference type="OrthoDB" id="128315at2"/>
<dbReference type="InterPro" id="IPR019757">
    <property type="entry name" value="Pept_S26A_signal_pept_1_Lys-AS"/>
</dbReference>
<sequence length="230" mass="26080">MMRRAASFVADAMGQMASSLARLTVVALFVITFVVQPSQIPTGSMIPTLLVGDFVLVNKQVYADPGHFRWLMPYRDPRRDDIIVFHYPIDPAQLLVKRVIAVPGDRVHLHEGQVVLNGQPLKEPFALYTPTGRSPYRDEFPNLQRADPAAEATWWIELRQRIRAGDLPIPAGRYFAMGDNRNNSQDSRFWGLVPRNSLVGDPFLIYLSTAPTPEHPRGHLRFDRIGRIVR</sequence>
<organism evidence="9 10">
    <name type="scientific">Terriglobus roseus</name>
    <dbReference type="NCBI Taxonomy" id="392734"/>
    <lineage>
        <taxon>Bacteria</taxon>
        <taxon>Pseudomonadati</taxon>
        <taxon>Acidobacteriota</taxon>
        <taxon>Terriglobia</taxon>
        <taxon>Terriglobales</taxon>
        <taxon>Acidobacteriaceae</taxon>
        <taxon>Terriglobus</taxon>
    </lineage>
</organism>
<evidence type="ECO:0000259" key="8">
    <source>
        <dbReference type="Pfam" id="PF10502"/>
    </source>
</evidence>
<dbReference type="EMBL" id="LT629690">
    <property type="protein sequence ID" value="SDF80139.1"/>
    <property type="molecule type" value="Genomic_DNA"/>
</dbReference>
<comment type="subcellular location">
    <subcellularLocation>
        <location evidence="7">Membrane</location>
        <topology evidence="7">Single-pass type II membrane protein</topology>
    </subcellularLocation>
</comment>
<dbReference type="PANTHER" id="PTHR43390:SF1">
    <property type="entry name" value="CHLOROPLAST PROCESSING PEPTIDASE"/>
    <property type="match status" value="1"/>
</dbReference>
<dbReference type="GO" id="GO:0016020">
    <property type="term" value="C:membrane"/>
    <property type="evidence" value="ECO:0007669"/>
    <property type="project" value="UniProtKB-SubCell"/>
</dbReference>
<dbReference type="AlphaFoldDB" id="A0A1G7P3E6"/>
<comment type="similarity">
    <text evidence="2 7">Belongs to the peptidase S26 family.</text>
</comment>
<dbReference type="Gene3D" id="2.10.109.10">
    <property type="entry name" value="Umud Fragment, subunit A"/>
    <property type="match status" value="1"/>
</dbReference>
<evidence type="ECO:0000256" key="2">
    <source>
        <dbReference type="ARBA" id="ARBA00009370"/>
    </source>
</evidence>
<evidence type="ECO:0000256" key="5">
    <source>
        <dbReference type="ARBA" id="ARBA00022801"/>
    </source>
</evidence>
<dbReference type="Proteomes" id="UP000182427">
    <property type="component" value="Chromosome I"/>
</dbReference>
<dbReference type="GO" id="GO:0004252">
    <property type="term" value="F:serine-type endopeptidase activity"/>
    <property type="evidence" value="ECO:0007669"/>
    <property type="project" value="InterPro"/>
</dbReference>
<dbReference type="NCBIfam" id="TIGR02227">
    <property type="entry name" value="sigpep_I_bact"/>
    <property type="match status" value="1"/>
</dbReference>
<dbReference type="PROSITE" id="PS00760">
    <property type="entry name" value="SPASE_I_2"/>
    <property type="match status" value="1"/>
</dbReference>
<dbReference type="InterPro" id="IPR019533">
    <property type="entry name" value="Peptidase_S26"/>
</dbReference>
<dbReference type="InterPro" id="IPR036286">
    <property type="entry name" value="LexA/Signal_pep-like_sf"/>
</dbReference>
<keyword evidence="10" id="KW-1185">Reference proteome</keyword>
<reference evidence="10" key="1">
    <citation type="submission" date="2016-10" db="EMBL/GenBank/DDBJ databases">
        <authorList>
            <person name="Varghese N."/>
            <person name="Submissions S."/>
        </authorList>
    </citation>
    <scope>NUCLEOTIDE SEQUENCE [LARGE SCALE GENOMIC DNA]</scope>
    <source>
        <strain evidence="10">GAS232</strain>
    </source>
</reference>
<dbReference type="Pfam" id="PF10502">
    <property type="entry name" value="Peptidase_S26"/>
    <property type="match status" value="1"/>
</dbReference>
<evidence type="ECO:0000256" key="7">
    <source>
        <dbReference type="RuleBase" id="RU362042"/>
    </source>
</evidence>
<feature type="active site" evidence="6">
    <location>
        <position position="44"/>
    </location>
</feature>
<comment type="catalytic activity">
    <reaction evidence="1 7">
        <text>Cleavage of hydrophobic, N-terminal signal or leader sequences from secreted and periplasmic proteins.</text>
        <dbReference type="EC" id="3.4.21.89"/>
    </reaction>
</comment>
<evidence type="ECO:0000256" key="4">
    <source>
        <dbReference type="ARBA" id="ARBA00019232"/>
    </source>
</evidence>
<keyword evidence="7" id="KW-0645">Protease</keyword>
<evidence type="ECO:0000256" key="6">
    <source>
        <dbReference type="PIRSR" id="PIRSR600223-1"/>
    </source>
</evidence>
<evidence type="ECO:0000256" key="1">
    <source>
        <dbReference type="ARBA" id="ARBA00000677"/>
    </source>
</evidence>
<accession>A0A1G7P3E6</accession>
<evidence type="ECO:0000313" key="10">
    <source>
        <dbReference type="Proteomes" id="UP000182427"/>
    </source>
</evidence>
<evidence type="ECO:0000256" key="3">
    <source>
        <dbReference type="ARBA" id="ARBA00013208"/>
    </source>
</evidence>
<dbReference type="GO" id="GO:0009003">
    <property type="term" value="F:signal peptidase activity"/>
    <property type="evidence" value="ECO:0007669"/>
    <property type="project" value="UniProtKB-EC"/>
</dbReference>
<dbReference type="CDD" id="cd06530">
    <property type="entry name" value="S26_SPase_I"/>
    <property type="match status" value="1"/>
</dbReference>
<proteinExistence type="inferred from homology"/>
<dbReference type="InterPro" id="IPR000223">
    <property type="entry name" value="Pept_S26A_signal_pept_1"/>
</dbReference>
<dbReference type="EC" id="3.4.21.89" evidence="3 7"/>
<protein>
    <recommendedName>
        <fullName evidence="4 7">Signal peptidase I</fullName>
        <ecNumber evidence="3 7">3.4.21.89</ecNumber>
    </recommendedName>
</protein>
<dbReference type="GO" id="GO:0006465">
    <property type="term" value="P:signal peptide processing"/>
    <property type="evidence" value="ECO:0007669"/>
    <property type="project" value="InterPro"/>
</dbReference>
<gene>
    <name evidence="9" type="ORF">SAMN05444167_3355</name>
</gene>
<evidence type="ECO:0000313" key="9">
    <source>
        <dbReference type="EMBL" id="SDF80139.1"/>
    </source>
</evidence>
<dbReference type="PANTHER" id="PTHR43390">
    <property type="entry name" value="SIGNAL PEPTIDASE I"/>
    <property type="match status" value="1"/>
</dbReference>
<dbReference type="PRINTS" id="PR00727">
    <property type="entry name" value="LEADERPTASE"/>
</dbReference>
<feature type="domain" description="Peptidase S26" evidence="8">
    <location>
        <begin position="17"/>
        <end position="206"/>
    </location>
</feature>
<dbReference type="SUPFAM" id="SSF51306">
    <property type="entry name" value="LexA/Signal peptidase"/>
    <property type="match status" value="1"/>
</dbReference>
<feature type="active site" evidence="6">
    <location>
        <position position="97"/>
    </location>
</feature>